<dbReference type="PANTHER" id="PTHR30037:SF4">
    <property type="entry name" value="DNA-3-METHYLADENINE GLYCOSYLASE I"/>
    <property type="match status" value="1"/>
</dbReference>
<proteinExistence type="predicted"/>
<dbReference type="Gene3D" id="1.10.340.30">
    <property type="entry name" value="Hypothetical protein, domain 2"/>
    <property type="match status" value="1"/>
</dbReference>
<protein>
    <submittedName>
        <fullName evidence="1">DNA-3-methyladenine glycosylase I</fullName>
    </submittedName>
</protein>
<evidence type="ECO:0000313" key="1">
    <source>
        <dbReference type="EMBL" id="MDH7453848.1"/>
    </source>
</evidence>
<organism evidence="1 2">
    <name type="scientific">Luteimonas composti</name>
    <dbReference type="NCBI Taxonomy" id="398257"/>
    <lineage>
        <taxon>Bacteria</taxon>
        <taxon>Pseudomonadati</taxon>
        <taxon>Pseudomonadota</taxon>
        <taxon>Gammaproteobacteria</taxon>
        <taxon>Lysobacterales</taxon>
        <taxon>Lysobacteraceae</taxon>
        <taxon>Luteimonas</taxon>
    </lineage>
</organism>
<dbReference type="Proteomes" id="UP001160550">
    <property type="component" value="Unassembled WGS sequence"/>
</dbReference>
<comment type="caution">
    <text evidence="1">The sequence shown here is derived from an EMBL/GenBank/DDBJ whole genome shotgun (WGS) entry which is preliminary data.</text>
</comment>
<dbReference type="EMBL" id="JARYGX010000023">
    <property type="protein sequence ID" value="MDH7453848.1"/>
    <property type="molecule type" value="Genomic_DNA"/>
</dbReference>
<dbReference type="Pfam" id="PF03352">
    <property type="entry name" value="Adenine_glyco"/>
    <property type="match status" value="1"/>
</dbReference>
<dbReference type="InterPro" id="IPR005019">
    <property type="entry name" value="Adenine_glyco"/>
</dbReference>
<sequence length="195" mass="21416">MSSYCDVAPGHPVHGPYHDSEYGFPQRDEAALFERLVLEINQAGLSWETILRKREGFRRAYHGFDVDTVAAYGEADVARLLSDAGIIRNRLKVAAAIHNAGVVRGMRASHGGFAAWLDAHVRDDDGRPRDKAGWVKLFKRTFRFTGGEITGEFLMSLGYLPGAHRADCPVMAKIARAQAVVPARGRSGAANRGKR</sequence>
<dbReference type="RefSeq" id="WP_280943059.1">
    <property type="nucleotide sequence ID" value="NZ_JARYGX010000023.1"/>
</dbReference>
<evidence type="ECO:0000313" key="2">
    <source>
        <dbReference type="Proteomes" id="UP001160550"/>
    </source>
</evidence>
<keyword evidence="2" id="KW-1185">Reference proteome</keyword>
<accession>A0ABT6MTE9</accession>
<reference evidence="1" key="1">
    <citation type="journal article" date="2007" name="Int. J. Syst. Evol. Microbiol.">
        <title>Luteimonas composti sp. nov., a moderately thermophilic bacterium isolated from food waste.</title>
        <authorList>
            <person name="Young C.C."/>
            <person name="Kampfer P."/>
            <person name="Chen W.M."/>
            <person name="Yen W.S."/>
            <person name="Arun A.B."/>
            <person name="Lai W.A."/>
            <person name="Shen F.T."/>
            <person name="Rekha P.D."/>
            <person name="Lin K.Y."/>
            <person name="Chou J.H."/>
        </authorList>
    </citation>
    <scope>NUCLEOTIDE SEQUENCE</scope>
    <source>
        <strain evidence="1">CC-YY355</strain>
    </source>
</reference>
<dbReference type="PANTHER" id="PTHR30037">
    <property type="entry name" value="DNA-3-METHYLADENINE GLYCOSYLASE 1"/>
    <property type="match status" value="1"/>
</dbReference>
<reference evidence="1" key="2">
    <citation type="submission" date="2023-04" db="EMBL/GenBank/DDBJ databases">
        <authorList>
            <person name="Sun J.-Q."/>
        </authorList>
    </citation>
    <scope>NUCLEOTIDE SEQUENCE</scope>
    <source>
        <strain evidence="1">CC-YY355</strain>
    </source>
</reference>
<gene>
    <name evidence="1" type="ORF">QF205_12340</name>
</gene>
<name>A0ABT6MTE9_9GAMM</name>
<dbReference type="SUPFAM" id="SSF48150">
    <property type="entry name" value="DNA-glycosylase"/>
    <property type="match status" value="1"/>
</dbReference>
<dbReference type="InterPro" id="IPR011257">
    <property type="entry name" value="DNA_glycosylase"/>
</dbReference>
<dbReference type="InterPro" id="IPR052891">
    <property type="entry name" value="DNA-3mA_glycosylase"/>
</dbReference>